<evidence type="ECO:0000313" key="4">
    <source>
        <dbReference type="EMBL" id="EGG42672.1"/>
    </source>
</evidence>
<keyword evidence="4" id="KW-0282">Flagellum</keyword>
<keyword evidence="1" id="KW-0547">Nucleotide-binding</keyword>
<sequence>MVFTIPTGNEEFDRQFGGGIPTPSLVFIEGEHGTGKSAIAAQIMNGYLTTRSKKNVKLLCIIENTVTQYIQKMKSLTFNFSKPFVRNQLIFVPIFIKNAKWSENNSEKILPAIQEFINQKLSLIDGIIIDSISPMVINSNNQSIMSFLSFCKQVVSKGKTIIITSHSSDFSKTANTALIGASDVYLKLGTVIVGSREVKTLKIIKLLGAKDTPESGFAFEVDLIFGIKIVPVSMANA</sequence>
<comment type="caution">
    <text evidence="4">The sequence shown here is derived from an EMBL/GenBank/DDBJ whole genome shotgun (WGS) entry which is preliminary data.</text>
</comment>
<protein>
    <submittedName>
        <fullName evidence="4">Putative ATPases involved in biogenesis of archaeal flagella</fullName>
    </submittedName>
</protein>
<dbReference type="EMBL" id="AEGP01000026">
    <property type="protein sequence ID" value="EGG42672.1"/>
    <property type="molecule type" value="Genomic_DNA"/>
</dbReference>
<keyword evidence="2" id="KW-0067">ATP-binding</keyword>
<dbReference type="GO" id="GO:0005524">
    <property type="term" value="F:ATP binding"/>
    <property type="evidence" value="ECO:0007669"/>
    <property type="project" value="UniProtKB-KW"/>
</dbReference>
<dbReference type="Gene3D" id="3.40.50.300">
    <property type="entry name" value="P-loop containing nucleotide triphosphate hydrolases"/>
    <property type="match status" value="1"/>
</dbReference>
<keyword evidence="4" id="KW-0966">Cell projection</keyword>
<dbReference type="NCBIfam" id="NF004723">
    <property type="entry name" value="PRK06067.1"/>
    <property type="match status" value="1"/>
</dbReference>
<reference evidence="4" key="1">
    <citation type="journal article" date="2011" name="PLoS ONE">
        <title>Genome of a low-salinity ammonia-oxidizing archaeon determined by single-cell and metagenomic analysis.</title>
        <authorList>
            <person name="Blainey P.C."/>
            <person name="Mosier A.C."/>
            <person name="Potanina A."/>
            <person name="Francis C.A."/>
            <person name="Quake S.R."/>
        </authorList>
    </citation>
    <scope>NUCLEOTIDE SEQUENCE [LARGE SCALE GENOMIC DNA]</scope>
    <source>
        <strain evidence="4">SFB1</strain>
    </source>
</reference>
<dbReference type="STRING" id="886738.Nlim_0484"/>
<dbReference type="InterPro" id="IPR003593">
    <property type="entry name" value="AAA+_ATPase"/>
</dbReference>
<dbReference type="SUPFAM" id="SSF52540">
    <property type="entry name" value="P-loop containing nucleoside triphosphate hydrolases"/>
    <property type="match status" value="1"/>
</dbReference>
<dbReference type="Proteomes" id="UP000004348">
    <property type="component" value="Chromosome"/>
</dbReference>
<evidence type="ECO:0000256" key="2">
    <source>
        <dbReference type="ARBA" id="ARBA00022840"/>
    </source>
</evidence>
<dbReference type="HOGENOM" id="CLU_094838_1_0_2"/>
<dbReference type="PANTHER" id="PTHR43637:SF3">
    <property type="entry name" value="FLAGELLA-RELATED PROTEIN H-RELATED"/>
    <property type="match status" value="1"/>
</dbReference>
<organism evidence="4">
    <name type="scientific">Candidatus Nitrosarchaeum limnium SFB1</name>
    <dbReference type="NCBI Taxonomy" id="886738"/>
    <lineage>
        <taxon>Archaea</taxon>
        <taxon>Nitrososphaerota</taxon>
        <taxon>Nitrososphaeria</taxon>
        <taxon>Nitrosopumilales</taxon>
        <taxon>Nitrosopumilaceae</taxon>
        <taxon>Nitrosarchaeum</taxon>
    </lineage>
</organism>
<name>F3KJ29_9ARCH</name>
<feature type="domain" description="AAA+ ATPase" evidence="3">
    <location>
        <begin position="22"/>
        <end position="190"/>
    </location>
</feature>
<dbReference type="SMART" id="SM00382">
    <property type="entry name" value="AAA"/>
    <property type="match status" value="1"/>
</dbReference>
<gene>
    <name evidence="4" type="ORF">Nlim_0484</name>
</gene>
<evidence type="ECO:0000259" key="3">
    <source>
        <dbReference type="SMART" id="SM00382"/>
    </source>
</evidence>
<accession>F3KJ29</accession>
<evidence type="ECO:0000256" key="1">
    <source>
        <dbReference type="ARBA" id="ARBA00022741"/>
    </source>
</evidence>
<keyword evidence="4" id="KW-0969">Cilium</keyword>
<dbReference type="AlphaFoldDB" id="F3KJ29"/>
<proteinExistence type="predicted"/>
<dbReference type="Pfam" id="PF06745">
    <property type="entry name" value="ATPase"/>
    <property type="match status" value="1"/>
</dbReference>
<dbReference type="InterPro" id="IPR027417">
    <property type="entry name" value="P-loop_NTPase"/>
</dbReference>
<dbReference type="PANTHER" id="PTHR43637">
    <property type="entry name" value="UPF0273 PROTEIN TM_0370"/>
    <property type="match status" value="1"/>
</dbReference>
<dbReference type="InterPro" id="IPR014774">
    <property type="entry name" value="KaiC-like_dom"/>
</dbReference>